<dbReference type="PROSITE" id="PS01320">
    <property type="entry name" value="UPF0067"/>
    <property type="match status" value="1"/>
</dbReference>
<name>A0AA47LT07_9GAMM</name>
<organism evidence="3 4">
    <name type="scientific">Salinivibrio kushneri</name>
    <dbReference type="NCBI Taxonomy" id="1908198"/>
    <lineage>
        <taxon>Bacteria</taxon>
        <taxon>Pseudomonadati</taxon>
        <taxon>Pseudomonadota</taxon>
        <taxon>Gammaproteobacteria</taxon>
        <taxon>Vibrionales</taxon>
        <taxon>Vibrionaceae</taxon>
        <taxon>Salinivibrio</taxon>
    </lineage>
</organism>
<comment type="similarity">
    <text evidence="1">Belongs to the free Met sulfoxide reductase family.</text>
</comment>
<dbReference type="FunFam" id="3.30.450.40:FF:000008">
    <property type="entry name" value="GAF domain-containing proteins"/>
    <property type="match status" value="1"/>
</dbReference>
<dbReference type="Gene3D" id="3.30.450.40">
    <property type="match status" value="1"/>
</dbReference>
<dbReference type="RefSeq" id="WP_077772348.1">
    <property type="nucleotide sequence ID" value="NZ_CP114588.1"/>
</dbReference>
<dbReference type="InterPro" id="IPR029016">
    <property type="entry name" value="GAF-like_dom_sf"/>
</dbReference>
<dbReference type="Pfam" id="PF13185">
    <property type="entry name" value="GAF_2"/>
    <property type="match status" value="1"/>
</dbReference>
<dbReference type="GO" id="GO:0033745">
    <property type="term" value="F:L-methionine-(R)-S-oxide reductase activity"/>
    <property type="evidence" value="ECO:0007669"/>
    <property type="project" value="TreeGrafter"/>
</dbReference>
<dbReference type="SUPFAM" id="SSF55781">
    <property type="entry name" value="GAF domain-like"/>
    <property type="match status" value="1"/>
</dbReference>
<accession>A0AA47LT07</accession>
<dbReference type="GO" id="GO:0005829">
    <property type="term" value="C:cytosol"/>
    <property type="evidence" value="ECO:0007669"/>
    <property type="project" value="TreeGrafter"/>
</dbReference>
<evidence type="ECO:0000256" key="1">
    <source>
        <dbReference type="ARBA" id="ARBA00038454"/>
    </source>
</evidence>
<dbReference type="InterPro" id="IPR000614">
    <property type="entry name" value="FRMsr_CS"/>
</dbReference>
<reference evidence="3" key="1">
    <citation type="submission" date="2022-09" db="EMBL/GenBank/DDBJ databases">
        <authorList>
            <person name="Li Z.-J."/>
        </authorList>
    </citation>
    <scope>NUCLEOTIDE SEQUENCE</scope>
    <source>
        <strain evidence="3">TGB11</strain>
    </source>
</reference>
<evidence type="ECO:0000313" key="3">
    <source>
        <dbReference type="EMBL" id="WBA09857.1"/>
    </source>
</evidence>
<sequence>MENKADFYRLLTQQAVALCEGEPNLIAKLANVSALLNSQLDDINWVGFYLDEGEELVLGPFQGQPACVRIPYDKGVCGAAYRQDTVMRVEDVHAFEGHIACDAASNSEIVVPVRVNGQLQAVLDIDSPSIGRFDQEDEHGLATLVKEMQKHL</sequence>
<protein>
    <submittedName>
        <fullName evidence="3">GAF domain-containing protein</fullName>
    </submittedName>
</protein>
<dbReference type="Proteomes" id="UP001164748">
    <property type="component" value="Chromosome"/>
</dbReference>
<evidence type="ECO:0000313" key="4">
    <source>
        <dbReference type="Proteomes" id="UP001164748"/>
    </source>
</evidence>
<dbReference type="PANTHER" id="PTHR21021">
    <property type="entry name" value="GAF/PUTATIVE CYTOSKELETAL PROTEIN"/>
    <property type="match status" value="1"/>
</dbReference>
<evidence type="ECO:0000259" key="2">
    <source>
        <dbReference type="Pfam" id="PF13185"/>
    </source>
</evidence>
<dbReference type="EMBL" id="CP114588">
    <property type="protein sequence ID" value="WBA09857.1"/>
    <property type="molecule type" value="Genomic_DNA"/>
</dbReference>
<dbReference type="PANTHER" id="PTHR21021:SF15">
    <property type="entry name" value="FREE METHIONINE-R-SULFOXIDE REDUCTASE"/>
    <property type="match status" value="1"/>
</dbReference>
<proteinExistence type="inferred from homology"/>
<gene>
    <name evidence="3" type="ORF">N8M53_06595</name>
</gene>
<dbReference type="AlphaFoldDB" id="A0AA47LT07"/>
<dbReference type="InterPro" id="IPR051330">
    <property type="entry name" value="Phosphatase_reg/MetRdx"/>
</dbReference>
<dbReference type="InterPro" id="IPR003018">
    <property type="entry name" value="GAF"/>
</dbReference>
<feature type="domain" description="GAF" evidence="2">
    <location>
        <begin position="43"/>
        <end position="145"/>
    </location>
</feature>